<evidence type="ECO:0000256" key="1">
    <source>
        <dbReference type="SAM" id="Phobius"/>
    </source>
</evidence>
<name>A0A1N7KH69_9FLAO</name>
<reference evidence="2 3" key="1">
    <citation type="submission" date="2017-01" db="EMBL/GenBank/DDBJ databases">
        <authorList>
            <person name="Mah S.A."/>
            <person name="Swanson W.J."/>
            <person name="Moy G.W."/>
            <person name="Vacquier V.D."/>
        </authorList>
    </citation>
    <scope>NUCLEOTIDE SEQUENCE [LARGE SCALE GENOMIC DNA]</scope>
    <source>
        <strain evidence="2 3">DSM 18014</strain>
    </source>
</reference>
<keyword evidence="1" id="KW-0472">Membrane</keyword>
<dbReference type="RefSeq" id="WP_076390315.1">
    <property type="nucleotide sequence ID" value="NZ_FTOV01000001.1"/>
</dbReference>
<feature type="transmembrane region" description="Helical" evidence="1">
    <location>
        <begin position="75"/>
        <end position="98"/>
    </location>
</feature>
<feature type="transmembrane region" description="Helical" evidence="1">
    <location>
        <begin position="7"/>
        <end position="26"/>
    </location>
</feature>
<dbReference type="Proteomes" id="UP000185781">
    <property type="component" value="Unassembled WGS sequence"/>
</dbReference>
<evidence type="ECO:0000313" key="3">
    <source>
        <dbReference type="Proteomes" id="UP000185781"/>
    </source>
</evidence>
<keyword evidence="1" id="KW-1133">Transmembrane helix</keyword>
<dbReference type="OrthoDB" id="1264443at2"/>
<protein>
    <submittedName>
        <fullName evidence="2">Uncharacterized protein</fullName>
    </submittedName>
</protein>
<gene>
    <name evidence="2" type="ORF">SAMN05421785_101492</name>
</gene>
<dbReference type="STRING" id="373672.SAMN05421785_101492"/>
<dbReference type="AlphaFoldDB" id="A0A1N7KH69"/>
<feature type="transmembrane region" description="Helical" evidence="1">
    <location>
        <begin position="32"/>
        <end position="54"/>
    </location>
</feature>
<dbReference type="EMBL" id="FTOV01000001">
    <property type="protein sequence ID" value="SIS60951.1"/>
    <property type="molecule type" value="Genomic_DNA"/>
</dbReference>
<evidence type="ECO:0000313" key="2">
    <source>
        <dbReference type="EMBL" id="SIS60951.1"/>
    </source>
</evidence>
<accession>A0A1N7KH69</accession>
<proteinExistence type="predicted"/>
<sequence>MSTGKKVSTTIIILIVTLIYFFGYNYEYNNSVGIPIILFLLLMFSYIGLTLSTYERIVGENPGNFFFQPWKKIKYVFLSAISIVTLLVLLFATLIISFELSKQRKKRFLDSSETNRVVGIISRLDSIPLRYGKRPVAYLNYKIENKDFEFELRNENGMYKRNQKIKVKYSLLHPDMFEIKK</sequence>
<keyword evidence="1" id="KW-0812">Transmembrane</keyword>
<organism evidence="2 3">
    <name type="scientific">Chryseobacterium gambrini</name>
    <dbReference type="NCBI Taxonomy" id="373672"/>
    <lineage>
        <taxon>Bacteria</taxon>
        <taxon>Pseudomonadati</taxon>
        <taxon>Bacteroidota</taxon>
        <taxon>Flavobacteriia</taxon>
        <taxon>Flavobacteriales</taxon>
        <taxon>Weeksellaceae</taxon>
        <taxon>Chryseobacterium group</taxon>
        <taxon>Chryseobacterium</taxon>
    </lineage>
</organism>